<evidence type="ECO:0000313" key="3">
    <source>
        <dbReference type="Proteomes" id="UP001283361"/>
    </source>
</evidence>
<proteinExistence type="predicted"/>
<feature type="region of interest" description="Disordered" evidence="1">
    <location>
        <begin position="68"/>
        <end position="98"/>
    </location>
</feature>
<sequence length="155" mass="16921">MPNEPELMLSASFCETRRDESGWSLVHRDANDEVLSYMSSRNIEARVAKALIAVYHLPSLLRPGRHLRGPQYEPGAPITAAGGSEAGHPGGSPQTWAPSTNRTAQLVVLFLDIVPDIIFCEAEIGKALQYPIDLLSHRRKFSAQRNCEALTGPGS</sequence>
<dbReference type="Proteomes" id="UP001283361">
    <property type="component" value="Unassembled WGS sequence"/>
</dbReference>
<reference evidence="2" key="1">
    <citation type="journal article" date="2023" name="G3 (Bethesda)">
        <title>A reference genome for the long-term kleptoplast-retaining sea slug Elysia crispata morphotype clarki.</title>
        <authorList>
            <person name="Eastman K.E."/>
            <person name="Pendleton A.L."/>
            <person name="Shaikh M.A."/>
            <person name="Suttiyut T."/>
            <person name="Ogas R."/>
            <person name="Tomko P."/>
            <person name="Gavelis G."/>
            <person name="Widhalm J.R."/>
            <person name="Wisecaver J.H."/>
        </authorList>
    </citation>
    <scope>NUCLEOTIDE SEQUENCE</scope>
    <source>
        <strain evidence="2">ECLA1</strain>
    </source>
</reference>
<accession>A0AAE1BEB0</accession>
<evidence type="ECO:0000313" key="2">
    <source>
        <dbReference type="EMBL" id="KAK3803921.1"/>
    </source>
</evidence>
<comment type="caution">
    <text evidence="2">The sequence shown here is derived from an EMBL/GenBank/DDBJ whole genome shotgun (WGS) entry which is preliminary data.</text>
</comment>
<gene>
    <name evidence="2" type="ORF">RRG08_059785</name>
</gene>
<protein>
    <submittedName>
        <fullName evidence="2">Uncharacterized protein</fullName>
    </submittedName>
</protein>
<dbReference type="AlphaFoldDB" id="A0AAE1BEB0"/>
<keyword evidence="3" id="KW-1185">Reference proteome</keyword>
<organism evidence="2 3">
    <name type="scientific">Elysia crispata</name>
    <name type="common">lettuce slug</name>
    <dbReference type="NCBI Taxonomy" id="231223"/>
    <lineage>
        <taxon>Eukaryota</taxon>
        <taxon>Metazoa</taxon>
        <taxon>Spiralia</taxon>
        <taxon>Lophotrochozoa</taxon>
        <taxon>Mollusca</taxon>
        <taxon>Gastropoda</taxon>
        <taxon>Heterobranchia</taxon>
        <taxon>Euthyneura</taxon>
        <taxon>Panpulmonata</taxon>
        <taxon>Sacoglossa</taxon>
        <taxon>Placobranchoidea</taxon>
        <taxon>Plakobranchidae</taxon>
        <taxon>Elysia</taxon>
    </lineage>
</organism>
<dbReference type="EMBL" id="JAWDGP010000077">
    <property type="protein sequence ID" value="KAK3803921.1"/>
    <property type="molecule type" value="Genomic_DNA"/>
</dbReference>
<name>A0AAE1BEB0_9GAST</name>
<evidence type="ECO:0000256" key="1">
    <source>
        <dbReference type="SAM" id="MobiDB-lite"/>
    </source>
</evidence>